<feature type="domain" description="Aminoglycoside phosphotransferase" evidence="1">
    <location>
        <begin position="122"/>
        <end position="200"/>
    </location>
</feature>
<evidence type="ECO:0000313" key="3">
    <source>
        <dbReference type="Proteomes" id="UP000235670"/>
    </source>
</evidence>
<dbReference type="InterPro" id="IPR011009">
    <property type="entry name" value="Kinase-like_dom_sf"/>
</dbReference>
<evidence type="ECO:0000313" key="2">
    <source>
        <dbReference type="EMBL" id="PMC52276.1"/>
    </source>
</evidence>
<sequence>MKEKLERRFLAKLEKVNHISENQHYIGYSKLYNRKIFIKVFNDENKFILENEILKDESFLYITSDYINKILVLSFREYKNLVSSDMENDVLIKISKVISNFHKKKYIDKGKYKETSLKKILEYNLTRLVKREEFDLLSRIYYEFFKLLYDLEREYKDSLVTIHGDFCLRNIKVYNENIVLIDFERAKYASYYLDFIKFFYNDLDNNKEKKDIFLKEYYQESNKMKISRNLEYCLIFISSMGILNYTMRIEDREFEKLGLTMLTDVKNFLQI</sequence>
<evidence type="ECO:0000259" key="1">
    <source>
        <dbReference type="Pfam" id="PF01636"/>
    </source>
</evidence>
<accession>A0A2N6SEC1</accession>
<protein>
    <recommendedName>
        <fullName evidence="1">Aminoglycoside phosphotransferase domain-containing protein</fullName>
    </recommendedName>
</protein>
<dbReference type="Pfam" id="PF01636">
    <property type="entry name" value="APH"/>
    <property type="match status" value="1"/>
</dbReference>
<organism evidence="2 3">
    <name type="scientific">Gemella sanguinis</name>
    <dbReference type="NCBI Taxonomy" id="84135"/>
    <lineage>
        <taxon>Bacteria</taxon>
        <taxon>Bacillati</taxon>
        <taxon>Bacillota</taxon>
        <taxon>Bacilli</taxon>
        <taxon>Bacillales</taxon>
        <taxon>Gemellaceae</taxon>
        <taxon>Gemella</taxon>
    </lineage>
</organism>
<dbReference type="EMBL" id="PNGT01000005">
    <property type="protein sequence ID" value="PMC52276.1"/>
    <property type="molecule type" value="Genomic_DNA"/>
</dbReference>
<dbReference type="Gene3D" id="3.90.1200.10">
    <property type="match status" value="1"/>
</dbReference>
<dbReference type="Proteomes" id="UP000235670">
    <property type="component" value="Unassembled WGS sequence"/>
</dbReference>
<dbReference type="SUPFAM" id="SSF56112">
    <property type="entry name" value="Protein kinase-like (PK-like)"/>
    <property type="match status" value="1"/>
</dbReference>
<dbReference type="AlphaFoldDB" id="A0A2N6SEC1"/>
<proteinExistence type="predicted"/>
<dbReference type="InterPro" id="IPR002575">
    <property type="entry name" value="Aminoglycoside_PTrfase"/>
</dbReference>
<dbReference type="RefSeq" id="WP_102189888.1">
    <property type="nucleotide sequence ID" value="NZ_PNGT01000005.1"/>
</dbReference>
<dbReference type="OrthoDB" id="2288966at2"/>
<reference evidence="2 3" key="1">
    <citation type="submission" date="2017-09" db="EMBL/GenBank/DDBJ databases">
        <title>Bacterial strain isolated from the female urinary microbiota.</title>
        <authorList>
            <person name="Thomas-White K."/>
            <person name="Kumar N."/>
            <person name="Forster S."/>
            <person name="Putonti C."/>
            <person name="Lawley T."/>
            <person name="Wolfe A.J."/>
        </authorList>
    </citation>
    <scope>NUCLEOTIDE SEQUENCE [LARGE SCALE GENOMIC DNA]</scope>
    <source>
        <strain evidence="2 3">UMB0186</strain>
    </source>
</reference>
<comment type="caution">
    <text evidence="2">The sequence shown here is derived from an EMBL/GenBank/DDBJ whole genome shotgun (WGS) entry which is preliminary data.</text>
</comment>
<name>A0A2N6SEC1_9BACL</name>
<gene>
    <name evidence="2" type="ORF">CJ218_05415</name>
</gene>
<dbReference type="STRING" id="84135.GCA_001052115_01117"/>